<dbReference type="Gene3D" id="2.90.10.10">
    <property type="entry name" value="Bulb-type lectin domain"/>
    <property type="match status" value="1"/>
</dbReference>
<name>A0A562IIH2_MICOL</name>
<dbReference type="Proteomes" id="UP000319825">
    <property type="component" value="Unassembled WGS sequence"/>
</dbReference>
<comment type="caution">
    <text evidence="1">The sequence shown here is derived from an EMBL/GenBank/DDBJ whole genome shotgun (WGS) entry which is preliminary data.</text>
</comment>
<sequence length="420" mass="45888">MPEALLQFHTLDEPVGSRSGRWELRYDADGRAVIADQDGTVTWSAGAAGVLRLEPSGVFAVYSRDEVVWRGDVQVVKYTALRVSDDGDAVLYDDGFPVHSVLHGPIEPVSLGDRAPVTEIRHNRFIRSANGKRTVYRTADGTGLVYRTRLGPGLASIVVLQPAEVRRAEQPDTWLTWRFLDDGVHGAWRLVLIGPDDAVHWVFGRERGIARGAGSDDDGDAPEWLAKGLKADSAYCITVIHDVDPDEALRRFGALDMQIFTATWTQLRRRADFEDLDSEGLIVAAFALGPHTLLVEDGGHEAVDRPDLSLGTFAVSSFRSADDDHRFLVSEDGEALASFTHGLASLAEGADPTVLTEPLAEMGIDDIDEFDDDDDSLLDDVELLCQVAGVSPEIADVTGPARGAILRRPDVRRRRFAHSS</sequence>
<dbReference type="RefSeq" id="WP_145776871.1">
    <property type="nucleotide sequence ID" value="NZ_BAAATQ010000308.1"/>
</dbReference>
<organism evidence="1 2">
    <name type="scientific">Micromonospora olivasterospora</name>
    <dbReference type="NCBI Taxonomy" id="1880"/>
    <lineage>
        <taxon>Bacteria</taxon>
        <taxon>Bacillati</taxon>
        <taxon>Actinomycetota</taxon>
        <taxon>Actinomycetes</taxon>
        <taxon>Micromonosporales</taxon>
        <taxon>Micromonosporaceae</taxon>
        <taxon>Micromonospora</taxon>
    </lineage>
</organism>
<dbReference type="InterPro" id="IPR045592">
    <property type="entry name" value="DUF6461"/>
</dbReference>
<keyword evidence="2" id="KW-1185">Reference proteome</keyword>
<gene>
    <name evidence="1" type="ORF">JD77_05663</name>
</gene>
<evidence type="ECO:0000313" key="2">
    <source>
        <dbReference type="Proteomes" id="UP000319825"/>
    </source>
</evidence>
<evidence type="ECO:0000313" key="1">
    <source>
        <dbReference type="EMBL" id="TWH70638.1"/>
    </source>
</evidence>
<reference evidence="1 2" key="1">
    <citation type="submission" date="2019-07" db="EMBL/GenBank/DDBJ databases">
        <title>R&amp;d 2014.</title>
        <authorList>
            <person name="Klenk H.-P."/>
        </authorList>
    </citation>
    <scope>NUCLEOTIDE SEQUENCE [LARGE SCALE GENOMIC DNA]</scope>
    <source>
        <strain evidence="1 2">DSM 43868</strain>
    </source>
</reference>
<dbReference type="InterPro" id="IPR036426">
    <property type="entry name" value="Bulb-type_lectin_dom_sf"/>
</dbReference>
<dbReference type="AlphaFoldDB" id="A0A562IIH2"/>
<dbReference type="Pfam" id="PF20062">
    <property type="entry name" value="DUF6461"/>
    <property type="match status" value="1"/>
</dbReference>
<proteinExistence type="predicted"/>
<dbReference type="EMBL" id="VLKE01000001">
    <property type="protein sequence ID" value="TWH70638.1"/>
    <property type="molecule type" value="Genomic_DNA"/>
</dbReference>
<protein>
    <submittedName>
        <fullName evidence="1">Uncharacterized protein</fullName>
    </submittedName>
</protein>
<dbReference type="SUPFAM" id="SSF51110">
    <property type="entry name" value="alpha-D-mannose-specific plant lectins"/>
    <property type="match status" value="1"/>
</dbReference>
<accession>A0A562IIH2</accession>
<dbReference type="OrthoDB" id="4198010at2"/>